<organism evidence="3 4">
    <name type="scientific">Hibiscus syriacus</name>
    <name type="common">Rose of Sharon</name>
    <dbReference type="NCBI Taxonomy" id="106335"/>
    <lineage>
        <taxon>Eukaryota</taxon>
        <taxon>Viridiplantae</taxon>
        <taxon>Streptophyta</taxon>
        <taxon>Embryophyta</taxon>
        <taxon>Tracheophyta</taxon>
        <taxon>Spermatophyta</taxon>
        <taxon>Magnoliopsida</taxon>
        <taxon>eudicotyledons</taxon>
        <taxon>Gunneridae</taxon>
        <taxon>Pentapetalae</taxon>
        <taxon>rosids</taxon>
        <taxon>malvids</taxon>
        <taxon>Malvales</taxon>
        <taxon>Malvaceae</taxon>
        <taxon>Malvoideae</taxon>
        <taxon>Hibiscus</taxon>
    </lineage>
</organism>
<evidence type="ECO:0000256" key="1">
    <source>
        <dbReference type="SAM" id="MobiDB-lite"/>
    </source>
</evidence>
<reference evidence="3" key="1">
    <citation type="submission" date="2019-09" db="EMBL/GenBank/DDBJ databases">
        <title>Draft genome information of white flower Hibiscus syriacus.</title>
        <authorList>
            <person name="Kim Y.-M."/>
        </authorList>
    </citation>
    <scope>NUCLEOTIDE SEQUENCE [LARGE SCALE GENOMIC DNA]</scope>
    <source>
        <strain evidence="3">YM2019G1</strain>
    </source>
</reference>
<evidence type="ECO:0000259" key="2">
    <source>
        <dbReference type="PROSITE" id="PS50280"/>
    </source>
</evidence>
<feature type="compositionally biased region" description="Low complexity" evidence="1">
    <location>
        <begin position="65"/>
        <end position="76"/>
    </location>
</feature>
<protein>
    <submittedName>
        <fullName evidence="3">Histone-lysine N-methyltransferase SUVR4</fullName>
    </submittedName>
</protein>
<dbReference type="Proteomes" id="UP000436088">
    <property type="component" value="Unassembled WGS sequence"/>
</dbReference>
<dbReference type="InterPro" id="IPR001214">
    <property type="entry name" value="SET_dom"/>
</dbReference>
<feature type="compositionally biased region" description="Basic and acidic residues" evidence="1">
    <location>
        <begin position="41"/>
        <end position="55"/>
    </location>
</feature>
<keyword evidence="4" id="KW-1185">Reference proteome</keyword>
<proteinExistence type="predicted"/>
<name>A0A6A2X851_HIBSY</name>
<dbReference type="SMART" id="SM00317">
    <property type="entry name" value="SET"/>
    <property type="match status" value="1"/>
</dbReference>
<dbReference type="SUPFAM" id="SSF82199">
    <property type="entry name" value="SET domain"/>
    <property type="match status" value="1"/>
</dbReference>
<feature type="region of interest" description="Disordered" evidence="1">
    <location>
        <begin position="64"/>
        <end position="83"/>
    </location>
</feature>
<dbReference type="AlphaFoldDB" id="A0A6A2X851"/>
<gene>
    <name evidence="3" type="ORF">F3Y22_tig00111959pilonHSYRG00041</name>
</gene>
<dbReference type="Pfam" id="PF00856">
    <property type="entry name" value="SET"/>
    <property type="match status" value="1"/>
</dbReference>
<dbReference type="PANTHER" id="PTHR46450">
    <property type="entry name" value="INACTIVE HISTONE-LYSINE N-METHYLTRANSFERASE SUVR1-RELATED"/>
    <property type="match status" value="1"/>
</dbReference>
<dbReference type="GO" id="GO:0032259">
    <property type="term" value="P:methylation"/>
    <property type="evidence" value="ECO:0007669"/>
    <property type="project" value="UniProtKB-KW"/>
</dbReference>
<feature type="domain" description="SET" evidence="2">
    <location>
        <begin position="129"/>
        <end position="267"/>
    </location>
</feature>
<dbReference type="InterPro" id="IPR046341">
    <property type="entry name" value="SET_dom_sf"/>
</dbReference>
<comment type="caution">
    <text evidence="3">The sequence shown here is derived from an EMBL/GenBank/DDBJ whole genome shotgun (WGS) entry which is preliminary data.</text>
</comment>
<evidence type="ECO:0000313" key="3">
    <source>
        <dbReference type="EMBL" id="KAE8671372.1"/>
    </source>
</evidence>
<dbReference type="PROSITE" id="PS50280">
    <property type="entry name" value="SET"/>
    <property type="match status" value="1"/>
</dbReference>
<dbReference type="EMBL" id="VEPZ02001472">
    <property type="protein sequence ID" value="KAE8671372.1"/>
    <property type="molecule type" value="Genomic_DNA"/>
</dbReference>
<feature type="region of interest" description="Disordered" evidence="1">
    <location>
        <begin position="36"/>
        <end position="55"/>
    </location>
</feature>
<dbReference type="GO" id="GO:0008168">
    <property type="term" value="F:methyltransferase activity"/>
    <property type="evidence" value="ECO:0007669"/>
    <property type="project" value="UniProtKB-KW"/>
</dbReference>
<sequence>MMDQLWKLRTSTSTHYCQSFESNNLFFKFGGGGDDGDGGGGDDHGGDNEGRNYARDSRNTLRNVPASATAAPQSQPRQMPQPLFYSMRGSHNYRACKGHLMRKFIKECWDKCGCSKRCGNRVVQRGITASLQVFSTPEGKGWGLRAVNALKKGTFVRECVGEIVTNHELHLINNQRSGEEEHTYPVLLDADWSSERVLKDEEALCLDATKYGNWVRFINHRYVDSNLVEFLVEIEIPDHHYYHVQYDVITTTQMDPEVMLERPITRAKAKQFREAFSHKHIRPILGSYIGAKWSMKQQGYLHGND</sequence>
<dbReference type="PANTHER" id="PTHR46450:SF20">
    <property type="entry name" value="DOMAIN PROTEIN, PUTATIVE-RELATED"/>
    <property type="match status" value="1"/>
</dbReference>
<dbReference type="Gene3D" id="2.170.270.10">
    <property type="entry name" value="SET domain"/>
    <property type="match status" value="1"/>
</dbReference>
<evidence type="ECO:0000313" key="4">
    <source>
        <dbReference type="Proteomes" id="UP000436088"/>
    </source>
</evidence>
<accession>A0A6A2X851</accession>